<evidence type="ECO:0000313" key="1">
    <source>
        <dbReference type="EMBL" id="SCX36210.1"/>
    </source>
</evidence>
<sequence>MNSPEPIHPTLNDLKFEIGQVLVYWSFLENAMREFLKRAGLQQQIMKGPAITHWRTYIKTTYPDRAHELLDPVEKVARVRNFLAHSIYSLHADPWTEGSAVIACAAPDGTVHSFTIDDLRATCTELSKLMVTPIRLEPLTTSSS</sequence>
<reference evidence="2" key="1">
    <citation type="submission" date="2016-10" db="EMBL/GenBank/DDBJ databases">
        <authorList>
            <person name="Wibberg D."/>
        </authorList>
    </citation>
    <scope>NUCLEOTIDE SEQUENCE [LARGE SCALE GENOMIC DNA]</scope>
</reference>
<gene>
    <name evidence="1" type="ORF">DSM25559_5364</name>
</gene>
<dbReference type="RefSeq" id="WP_077107533.1">
    <property type="nucleotide sequence ID" value="NZ_FMUE01000028.1"/>
</dbReference>
<dbReference type="Proteomes" id="UP000187891">
    <property type="component" value="Unassembled WGS sequence"/>
</dbReference>
<accession>A0A1R3U3D0</accession>
<proteinExistence type="predicted"/>
<dbReference type="AlphaFoldDB" id="A0A1R3U3D0"/>
<organism evidence="1 2">
    <name type="scientific">Agrobacterium rosae</name>
    <dbReference type="NCBI Taxonomy" id="1972867"/>
    <lineage>
        <taxon>Bacteria</taxon>
        <taxon>Pseudomonadati</taxon>
        <taxon>Pseudomonadota</taxon>
        <taxon>Alphaproteobacteria</taxon>
        <taxon>Hyphomicrobiales</taxon>
        <taxon>Rhizobiaceae</taxon>
        <taxon>Rhizobium/Agrobacterium group</taxon>
        <taxon>Agrobacterium</taxon>
    </lineage>
</organism>
<dbReference type="EMBL" id="FMUE01000028">
    <property type="protein sequence ID" value="SCX36210.1"/>
    <property type="molecule type" value="Genomic_DNA"/>
</dbReference>
<protein>
    <submittedName>
        <fullName evidence="1">Uncharacterized protein</fullName>
    </submittedName>
</protein>
<evidence type="ECO:0000313" key="2">
    <source>
        <dbReference type="Proteomes" id="UP000187891"/>
    </source>
</evidence>
<name>A0A1R3U3D0_9HYPH</name>